<name>A0A5A8CA93_CAFRO</name>
<reference evidence="2 3" key="1">
    <citation type="submission" date="2019-07" db="EMBL/GenBank/DDBJ databases">
        <title>Genomes of Cafeteria roenbergensis.</title>
        <authorList>
            <person name="Fischer M.G."/>
            <person name="Hackl T."/>
            <person name="Roman M."/>
        </authorList>
    </citation>
    <scope>NUCLEOTIDE SEQUENCE [LARGE SCALE GENOMIC DNA]</scope>
    <source>
        <strain evidence="2 3">RCC970-E3</strain>
    </source>
</reference>
<dbReference type="Proteomes" id="UP000324907">
    <property type="component" value="Unassembled WGS sequence"/>
</dbReference>
<sequence>MASAEQEAAAARETAREAAKAGVAVRSNLTRKLRTLAAEFKAMQRKHETEQQRRVEAEAAAEEARAEADSKVAAAHGAQTRLEASLKQARVAADDDAAQLRLRRERAEAAEAAAAAAEVRAARAEASAAKLIAEKEEEERQAAEWESLEAPAKGQAPPMPPGAEATVMGEWAAQVATNDDDKRALQKWLSRAAKATRKEAQTLAVRRVQRVDESQAENFRLLIMPSLADSGRRDVRVYAWWKREKRIIAKLRLATVVLPEGVPEDDERAWAEAAEEARARVVGTAAEARGAAAMRRAGGGAAAAAAFARSGTPDSPKPRRGEYQPASSKPRKPV</sequence>
<dbReference type="EMBL" id="VLTL01000257">
    <property type="protein sequence ID" value="KAA0148761.1"/>
    <property type="molecule type" value="Genomic_DNA"/>
</dbReference>
<dbReference type="AlphaFoldDB" id="A0A5A8CA93"/>
<evidence type="ECO:0000313" key="3">
    <source>
        <dbReference type="Proteomes" id="UP000324907"/>
    </source>
</evidence>
<feature type="region of interest" description="Disordered" evidence="1">
    <location>
        <begin position="133"/>
        <end position="163"/>
    </location>
</feature>
<evidence type="ECO:0000313" key="2">
    <source>
        <dbReference type="EMBL" id="KAA0148761.1"/>
    </source>
</evidence>
<feature type="region of interest" description="Disordered" evidence="1">
    <location>
        <begin position="1"/>
        <end position="24"/>
    </location>
</feature>
<feature type="region of interest" description="Disordered" evidence="1">
    <location>
        <begin position="43"/>
        <end position="76"/>
    </location>
</feature>
<feature type="compositionally biased region" description="Low complexity" evidence="1">
    <location>
        <begin position="1"/>
        <end position="12"/>
    </location>
</feature>
<comment type="caution">
    <text evidence="2">The sequence shown here is derived from an EMBL/GenBank/DDBJ whole genome shotgun (WGS) entry which is preliminary data.</text>
</comment>
<protein>
    <submittedName>
        <fullName evidence="2">Uncharacterized protein</fullName>
    </submittedName>
</protein>
<evidence type="ECO:0000256" key="1">
    <source>
        <dbReference type="SAM" id="MobiDB-lite"/>
    </source>
</evidence>
<organism evidence="2 3">
    <name type="scientific">Cafeteria roenbergensis</name>
    <name type="common">Marine flagellate</name>
    <dbReference type="NCBI Taxonomy" id="33653"/>
    <lineage>
        <taxon>Eukaryota</taxon>
        <taxon>Sar</taxon>
        <taxon>Stramenopiles</taxon>
        <taxon>Bigyra</taxon>
        <taxon>Opalozoa</taxon>
        <taxon>Bicosoecida</taxon>
        <taxon>Cafeteriaceae</taxon>
        <taxon>Cafeteria</taxon>
    </lineage>
</organism>
<proteinExistence type="predicted"/>
<feature type="compositionally biased region" description="Basic and acidic residues" evidence="1">
    <location>
        <begin position="45"/>
        <end position="70"/>
    </location>
</feature>
<accession>A0A5A8CA93</accession>
<feature type="region of interest" description="Disordered" evidence="1">
    <location>
        <begin position="302"/>
        <end position="334"/>
    </location>
</feature>
<feature type="compositionally biased region" description="Basic and acidic residues" evidence="1">
    <location>
        <begin position="133"/>
        <end position="143"/>
    </location>
</feature>
<gene>
    <name evidence="2" type="ORF">FNF28_07416</name>
</gene>